<dbReference type="Proteomes" id="UP000886841">
    <property type="component" value="Unassembled WGS sequence"/>
</dbReference>
<comment type="caution">
    <text evidence="1">The sequence shown here is derived from an EMBL/GenBank/DDBJ whole genome shotgun (WGS) entry which is preliminary data.</text>
</comment>
<organism evidence="1 2">
    <name type="scientific">Candidatus Egerieimonas intestinavium</name>
    <dbReference type="NCBI Taxonomy" id="2840777"/>
    <lineage>
        <taxon>Bacteria</taxon>
        <taxon>Bacillati</taxon>
        <taxon>Bacillota</taxon>
        <taxon>Clostridia</taxon>
        <taxon>Lachnospirales</taxon>
        <taxon>Lachnospiraceae</taxon>
        <taxon>Lachnospiraceae incertae sedis</taxon>
        <taxon>Candidatus Egerieimonas</taxon>
    </lineage>
</organism>
<proteinExistence type="predicted"/>
<dbReference type="Pfam" id="PF11392">
    <property type="entry name" value="AllH"/>
    <property type="match status" value="1"/>
</dbReference>
<evidence type="ECO:0000313" key="2">
    <source>
        <dbReference type="Proteomes" id="UP000886841"/>
    </source>
</evidence>
<gene>
    <name evidence="1" type="ORF">IAB98_13325</name>
</gene>
<reference evidence="1" key="1">
    <citation type="submission" date="2020-10" db="EMBL/GenBank/DDBJ databases">
        <authorList>
            <person name="Gilroy R."/>
        </authorList>
    </citation>
    <scope>NUCLEOTIDE SEQUENCE</scope>
    <source>
        <strain evidence="1">ChiSxjej1B13-7041</strain>
    </source>
</reference>
<sequence>MYIPITAVSDYARQFLERHKQGTVHSVYRKTVNFSLGGHLLALQAADSPLSPISLITPLTAREMEGLPIQTGDCVSISSGVIQIGKSCLFSSRHAVSAKLALSSSLSHEELSVLEQRIFSVLARRNAGSFELLFSQPQKACEIPFLAIAQSHLLSVSQALLLSDWKESARRLCRLMGLGLGLTPGGDDFLCGILAGLILCKIDRHPFSIILHETLTENLSNTNPISAAFLQCALEGQFSMAVCSLTAMPFPEEILTEFLKIGHSSGTDTLCGIAYILRNRALLT</sequence>
<dbReference type="AlphaFoldDB" id="A0A9D1JGU6"/>
<accession>A0A9D1JGU6</accession>
<protein>
    <submittedName>
        <fullName evidence="1">DUF2877 domain-containing protein</fullName>
    </submittedName>
</protein>
<dbReference type="InterPro" id="IPR021530">
    <property type="entry name" value="AllH-like"/>
</dbReference>
<dbReference type="EMBL" id="DVHU01000117">
    <property type="protein sequence ID" value="HIR94389.1"/>
    <property type="molecule type" value="Genomic_DNA"/>
</dbReference>
<name>A0A9D1JGU6_9FIRM</name>
<reference evidence="1" key="2">
    <citation type="journal article" date="2021" name="PeerJ">
        <title>Extensive microbial diversity within the chicken gut microbiome revealed by metagenomics and culture.</title>
        <authorList>
            <person name="Gilroy R."/>
            <person name="Ravi A."/>
            <person name="Getino M."/>
            <person name="Pursley I."/>
            <person name="Horton D.L."/>
            <person name="Alikhan N.F."/>
            <person name="Baker D."/>
            <person name="Gharbi K."/>
            <person name="Hall N."/>
            <person name="Watson M."/>
            <person name="Adriaenssens E.M."/>
            <person name="Foster-Nyarko E."/>
            <person name="Jarju S."/>
            <person name="Secka A."/>
            <person name="Antonio M."/>
            <person name="Oren A."/>
            <person name="Chaudhuri R.R."/>
            <person name="La Ragione R."/>
            <person name="Hildebrand F."/>
            <person name="Pallen M.J."/>
        </authorList>
    </citation>
    <scope>NUCLEOTIDE SEQUENCE</scope>
    <source>
        <strain evidence="1">ChiSxjej1B13-7041</strain>
    </source>
</reference>
<evidence type="ECO:0000313" key="1">
    <source>
        <dbReference type="EMBL" id="HIR94389.1"/>
    </source>
</evidence>